<protein>
    <submittedName>
        <fullName evidence="2">Glycosyltransferase</fullName>
    </submittedName>
</protein>
<dbReference type="PANTHER" id="PTHR43179">
    <property type="entry name" value="RHAMNOSYLTRANSFERASE WBBL"/>
    <property type="match status" value="1"/>
</dbReference>
<comment type="caution">
    <text evidence="2">The sequence shown here is derived from an EMBL/GenBank/DDBJ whole genome shotgun (WGS) entry which is preliminary data.</text>
</comment>
<accession>A0A0G0XJS8</accession>
<evidence type="ECO:0000313" key="3">
    <source>
        <dbReference type="Proteomes" id="UP000033856"/>
    </source>
</evidence>
<dbReference type="CDD" id="cd04186">
    <property type="entry name" value="GT_2_like_c"/>
    <property type="match status" value="1"/>
</dbReference>
<reference evidence="2" key="1">
    <citation type="journal article" date="2015" name="Nature">
        <title>rRNA introns, odd ribosomes, and small enigmatic genomes across a large radiation of phyla.</title>
        <authorList>
            <person name="Brown C.T."/>
            <person name="Hug L.A."/>
            <person name="Thomas B.C."/>
            <person name="Sharon I."/>
            <person name="Castelle C.J."/>
            <person name="Singh A."/>
            <person name="Wilkins M.J."/>
            <person name="Williams K.H."/>
            <person name="Banfield J.F."/>
        </authorList>
    </citation>
    <scope>NUCLEOTIDE SEQUENCE [LARGE SCALE GENOMIC DNA]</scope>
</reference>
<dbReference type="GO" id="GO:0016740">
    <property type="term" value="F:transferase activity"/>
    <property type="evidence" value="ECO:0007669"/>
    <property type="project" value="UniProtKB-KW"/>
</dbReference>
<dbReference type="PATRIC" id="fig|1618667.3.peg.199"/>
<dbReference type="InterPro" id="IPR001173">
    <property type="entry name" value="Glyco_trans_2-like"/>
</dbReference>
<dbReference type="Pfam" id="PF00535">
    <property type="entry name" value="Glycos_transf_2"/>
    <property type="match status" value="1"/>
</dbReference>
<evidence type="ECO:0000259" key="1">
    <source>
        <dbReference type="Pfam" id="PF00535"/>
    </source>
</evidence>
<dbReference type="SUPFAM" id="SSF53448">
    <property type="entry name" value="Nucleotide-diphospho-sugar transferases"/>
    <property type="match status" value="1"/>
</dbReference>
<dbReference type="Proteomes" id="UP000033856">
    <property type="component" value="Unassembled WGS sequence"/>
</dbReference>
<gene>
    <name evidence="2" type="ORF">UU83_C0009G0007</name>
</gene>
<dbReference type="InterPro" id="IPR029044">
    <property type="entry name" value="Nucleotide-diphossugar_trans"/>
</dbReference>
<keyword evidence="2" id="KW-0808">Transferase</keyword>
<organism evidence="2 3">
    <name type="scientific">Candidatus Jorgensenbacteria bacterium GW2011_GWF2_41_8</name>
    <dbReference type="NCBI Taxonomy" id="1618667"/>
    <lineage>
        <taxon>Bacteria</taxon>
        <taxon>Candidatus Joergenseniibacteriota</taxon>
    </lineage>
</organism>
<proteinExistence type="predicted"/>
<feature type="domain" description="Glycosyltransferase 2-like" evidence="1">
    <location>
        <begin position="3"/>
        <end position="176"/>
    </location>
</feature>
<dbReference type="PANTHER" id="PTHR43179:SF11">
    <property type="entry name" value="GLYCOSYL TRANSFERASE"/>
    <property type="match status" value="1"/>
</dbReference>
<sequence>MLSIITINYNGSQDTIKLLESLKRQTDKDFEIIIIDNKSSPEDIQTLQNFIETRKNNFNSLELIKSEKNLGFSGGNNLGIKQALRQDADWIVLLNNDSWVETNFIARLKPELNATEADMVGIPLNEGGRVAYCGKIEWLKPTLSHVYELISRLNKKSIYVIGGAMAINRKVFEKIGHLDENYFLYFEDADFSKKTLAAGFKIKILPNPKAHHAVSSATNKLGSPLLLRYHYRNALYFNFKNGPWYIKIIVWPWSWLIILKQIFKLLIGHHSAQSRAVISGVLDFYLRRMRQI</sequence>
<dbReference type="AlphaFoldDB" id="A0A0G0XJS8"/>
<name>A0A0G0XJS8_9BACT</name>
<dbReference type="Gene3D" id="3.90.550.10">
    <property type="entry name" value="Spore Coat Polysaccharide Biosynthesis Protein SpsA, Chain A"/>
    <property type="match status" value="1"/>
</dbReference>
<evidence type="ECO:0000313" key="2">
    <source>
        <dbReference type="EMBL" id="KKS25129.1"/>
    </source>
</evidence>
<dbReference type="EMBL" id="LCCD01000009">
    <property type="protein sequence ID" value="KKS25129.1"/>
    <property type="molecule type" value="Genomic_DNA"/>
</dbReference>